<dbReference type="Proteomes" id="UP001066276">
    <property type="component" value="Chromosome 3_2"/>
</dbReference>
<gene>
    <name evidence="1" type="ORF">NDU88_003847</name>
</gene>
<comment type="caution">
    <text evidence="1">The sequence shown here is derived from an EMBL/GenBank/DDBJ whole genome shotgun (WGS) entry which is preliminary data.</text>
</comment>
<sequence>MADDRVQQALLLLQEVGFMDLTNEEALTVLHPARKASQGVVAAVWACSPPQCERSIKAQVRWVGRGSGRSASAGVGRIDRGVHCGSPRFDNTLRKTAHGIQSAGELQGRRRSCRRPGCSLQVSAGREGEGQGKPSGC</sequence>
<keyword evidence="2" id="KW-1185">Reference proteome</keyword>
<organism evidence="1 2">
    <name type="scientific">Pleurodeles waltl</name>
    <name type="common">Iberian ribbed newt</name>
    <dbReference type="NCBI Taxonomy" id="8319"/>
    <lineage>
        <taxon>Eukaryota</taxon>
        <taxon>Metazoa</taxon>
        <taxon>Chordata</taxon>
        <taxon>Craniata</taxon>
        <taxon>Vertebrata</taxon>
        <taxon>Euteleostomi</taxon>
        <taxon>Amphibia</taxon>
        <taxon>Batrachia</taxon>
        <taxon>Caudata</taxon>
        <taxon>Salamandroidea</taxon>
        <taxon>Salamandridae</taxon>
        <taxon>Pleurodelinae</taxon>
        <taxon>Pleurodeles</taxon>
    </lineage>
</organism>
<accession>A0AAV7TPM5</accession>
<proteinExistence type="predicted"/>
<protein>
    <submittedName>
        <fullName evidence="1">Uncharacterized protein</fullName>
    </submittedName>
</protein>
<evidence type="ECO:0000313" key="2">
    <source>
        <dbReference type="Proteomes" id="UP001066276"/>
    </source>
</evidence>
<reference evidence="1" key="1">
    <citation type="journal article" date="2022" name="bioRxiv">
        <title>Sequencing and chromosome-scale assembly of the giantPleurodeles waltlgenome.</title>
        <authorList>
            <person name="Brown T."/>
            <person name="Elewa A."/>
            <person name="Iarovenko S."/>
            <person name="Subramanian E."/>
            <person name="Araus A.J."/>
            <person name="Petzold A."/>
            <person name="Susuki M."/>
            <person name="Suzuki K.-i.T."/>
            <person name="Hayashi T."/>
            <person name="Toyoda A."/>
            <person name="Oliveira C."/>
            <person name="Osipova E."/>
            <person name="Leigh N.D."/>
            <person name="Simon A."/>
            <person name="Yun M.H."/>
        </authorList>
    </citation>
    <scope>NUCLEOTIDE SEQUENCE</scope>
    <source>
        <strain evidence="1">20211129_DDA</strain>
        <tissue evidence="1">Liver</tissue>
    </source>
</reference>
<dbReference type="EMBL" id="JANPWB010000006">
    <property type="protein sequence ID" value="KAJ1178602.1"/>
    <property type="molecule type" value="Genomic_DNA"/>
</dbReference>
<evidence type="ECO:0000313" key="1">
    <source>
        <dbReference type="EMBL" id="KAJ1178602.1"/>
    </source>
</evidence>
<name>A0AAV7TPM5_PLEWA</name>
<dbReference type="AlphaFoldDB" id="A0AAV7TPM5"/>